<organism evidence="4">
    <name type="scientific">Aureoumbra lagunensis</name>
    <dbReference type="NCBI Taxonomy" id="44058"/>
    <lineage>
        <taxon>Eukaryota</taxon>
        <taxon>Sar</taxon>
        <taxon>Stramenopiles</taxon>
        <taxon>Ochrophyta</taxon>
        <taxon>Pelagophyceae</taxon>
        <taxon>Pelagomonadales</taxon>
        <taxon>Aureoumbra</taxon>
    </lineage>
</organism>
<dbReference type="InterPro" id="IPR036013">
    <property type="entry name" value="Band_7/SPFH_dom_sf"/>
</dbReference>
<reference evidence="4" key="1">
    <citation type="submission" date="2021-01" db="EMBL/GenBank/DDBJ databases">
        <authorList>
            <person name="Corre E."/>
            <person name="Pelletier E."/>
            <person name="Niang G."/>
            <person name="Scheremetjew M."/>
            <person name="Finn R."/>
            <person name="Kale V."/>
            <person name="Holt S."/>
            <person name="Cochrane G."/>
            <person name="Meng A."/>
            <person name="Brown T."/>
            <person name="Cohen L."/>
        </authorList>
    </citation>
    <scope>NUCLEOTIDE SEQUENCE</scope>
    <source>
        <strain evidence="4">CCMP1510</strain>
    </source>
</reference>
<feature type="coiled-coil region" evidence="1">
    <location>
        <begin position="286"/>
        <end position="328"/>
    </location>
</feature>
<feature type="compositionally biased region" description="Polar residues" evidence="2">
    <location>
        <begin position="527"/>
        <end position="537"/>
    </location>
</feature>
<sequence length="551" mass="61051">MAQSLYAKPIASTRVADDVFGNDSGLMVGLPERSGWGVLPFLIIPEGYYALVTTSGREIKHSSGSCVWPSGYHSAGPFTKVSHLVSKRAIVFDAPVKGCKTADNVTVQIDTALVFRVMGDEKYGESPELVRKFVYQVTPAGLENQLKDSLAESIRVLARSLKHTSVYACRTGRTAVEAVAADDDEQGTAEAKISDYQKRSKDVVSPLVSGEIGSGDIELVGEVGEVEVKPLDETDEADYDGAEVVKVLIDQLNKEFKEQGVEIIDVLIQNVKLPEEIARQMSGKTLVRSKQEYERMEQQYDMQDIQLKNEVEKTKLEIQEKSAKMEAEGKKAVKAASDKLNERMTVRQRELTELLSETRVQVDTVNAESKEATQKLRFEKEQALQRLRLEAEQEAASLQATADATTKKIRAETKLQIAKDLGAAKEILAQAEQKADTFLQVSREHELRRTRLNVYRKLANNGQLLVTNTENKDINMMLLADNILGSKADGSVSTHESILAELNLLRLAANAYGLRENQTYIPEHDSSGNNNDTLQNVTTTSIPTSRRPRVH</sequence>
<evidence type="ECO:0000313" key="4">
    <source>
        <dbReference type="EMBL" id="CAE0372407.1"/>
    </source>
</evidence>
<evidence type="ECO:0000256" key="2">
    <source>
        <dbReference type="SAM" id="MobiDB-lite"/>
    </source>
</evidence>
<dbReference type="AlphaFoldDB" id="A0A7S3K4J6"/>
<dbReference type="SMART" id="SM00244">
    <property type="entry name" value="PHB"/>
    <property type="match status" value="1"/>
</dbReference>
<dbReference type="PANTHER" id="PTHR43327:SF9">
    <property type="entry name" value="BAND 7 DOMAIN-CONTAINING PROTEIN"/>
    <property type="match status" value="1"/>
</dbReference>
<dbReference type="SUPFAM" id="SSF117892">
    <property type="entry name" value="Band 7/SPFH domain"/>
    <property type="match status" value="2"/>
</dbReference>
<dbReference type="Pfam" id="PF01145">
    <property type="entry name" value="Band_7"/>
    <property type="match status" value="2"/>
</dbReference>
<feature type="coiled-coil region" evidence="1">
    <location>
        <begin position="362"/>
        <end position="408"/>
    </location>
</feature>
<gene>
    <name evidence="4" type="ORF">ALAG00032_LOCUS13191</name>
</gene>
<dbReference type="InterPro" id="IPR050710">
    <property type="entry name" value="Band7/mec-2_domain"/>
</dbReference>
<dbReference type="PANTHER" id="PTHR43327">
    <property type="entry name" value="STOMATIN-LIKE PROTEIN 2, MITOCHONDRIAL"/>
    <property type="match status" value="1"/>
</dbReference>
<name>A0A7S3K4J6_9STRA</name>
<dbReference type="Gene3D" id="3.30.479.30">
    <property type="entry name" value="Band 7 domain"/>
    <property type="match status" value="1"/>
</dbReference>
<protein>
    <recommendedName>
        <fullName evidence="3">Band 7 domain-containing protein</fullName>
    </recommendedName>
</protein>
<feature type="domain" description="Band 7" evidence="3">
    <location>
        <begin position="39"/>
        <end position="285"/>
    </location>
</feature>
<accession>A0A7S3K4J6</accession>
<keyword evidence="1" id="KW-0175">Coiled coil</keyword>
<dbReference type="InterPro" id="IPR001107">
    <property type="entry name" value="Band_7"/>
</dbReference>
<evidence type="ECO:0000256" key="1">
    <source>
        <dbReference type="SAM" id="Coils"/>
    </source>
</evidence>
<feature type="region of interest" description="Disordered" evidence="2">
    <location>
        <begin position="520"/>
        <end position="551"/>
    </location>
</feature>
<proteinExistence type="predicted"/>
<evidence type="ECO:0000259" key="3">
    <source>
        <dbReference type="SMART" id="SM00244"/>
    </source>
</evidence>
<dbReference type="EMBL" id="HBIJ01020155">
    <property type="protein sequence ID" value="CAE0372407.1"/>
    <property type="molecule type" value="Transcribed_RNA"/>
</dbReference>